<comment type="function">
    <text evidence="8">Component of the sequence-specific heterotrimeric transcription factor (NF-Y) which specifically recognizes a 5'-CCAAT-3' box motif found in the promoters of its target genes.</text>
</comment>
<gene>
    <name evidence="10" type="ORF">HHK36_017977</name>
</gene>
<reference evidence="10 11" key="1">
    <citation type="submission" date="2020-04" db="EMBL/GenBank/DDBJ databases">
        <title>Plant Genome Project.</title>
        <authorList>
            <person name="Zhang R.-G."/>
        </authorList>
    </citation>
    <scope>NUCLEOTIDE SEQUENCE [LARGE SCALE GENOMIC DNA]</scope>
    <source>
        <strain evidence="10">YNK0</strain>
        <tissue evidence="10">Leaf</tissue>
    </source>
</reference>
<keyword evidence="3 8" id="KW-0238">DNA-binding</keyword>
<dbReference type="PANTHER" id="PTHR12632">
    <property type="entry name" value="TRANSCRIPTION FACTOR NF-Y ALPHA-RELATED"/>
    <property type="match status" value="1"/>
</dbReference>
<comment type="caution">
    <text evidence="10">The sequence shown here is derived from an EMBL/GenBank/DDBJ whole genome shotgun (WGS) entry which is preliminary data.</text>
</comment>
<evidence type="ECO:0000256" key="2">
    <source>
        <dbReference type="ARBA" id="ARBA00023015"/>
    </source>
</evidence>
<dbReference type="Pfam" id="PF02045">
    <property type="entry name" value="CBFB_NFYA"/>
    <property type="match status" value="1"/>
</dbReference>
<dbReference type="PRINTS" id="PR00616">
    <property type="entry name" value="CCAATSUBUNTB"/>
</dbReference>
<dbReference type="GO" id="GO:0016602">
    <property type="term" value="C:CCAAT-binding factor complex"/>
    <property type="evidence" value="ECO:0007669"/>
    <property type="project" value="InterPro"/>
</dbReference>
<keyword evidence="5 8" id="KW-0804">Transcription</keyword>
<dbReference type="PROSITE" id="PS51152">
    <property type="entry name" value="NFYA_HAP2_2"/>
    <property type="match status" value="1"/>
</dbReference>
<dbReference type="InterPro" id="IPR001289">
    <property type="entry name" value="NFYA"/>
</dbReference>
<keyword evidence="6 8" id="KW-0539">Nucleus</keyword>
<evidence type="ECO:0000256" key="9">
    <source>
        <dbReference type="SAM" id="MobiDB-lite"/>
    </source>
</evidence>
<keyword evidence="11" id="KW-1185">Reference proteome</keyword>
<organism evidence="10 11">
    <name type="scientific">Tetracentron sinense</name>
    <name type="common">Spur-leaf</name>
    <dbReference type="NCBI Taxonomy" id="13715"/>
    <lineage>
        <taxon>Eukaryota</taxon>
        <taxon>Viridiplantae</taxon>
        <taxon>Streptophyta</taxon>
        <taxon>Embryophyta</taxon>
        <taxon>Tracheophyta</taxon>
        <taxon>Spermatophyta</taxon>
        <taxon>Magnoliopsida</taxon>
        <taxon>Trochodendrales</taxon>
        <taxon>Trochodendraceae</taxon>
        <taxon>Tetracentron</taxon>
    </lineage>
</organism>
<dbReference type="GO" id="GO:0003700">
    <property type="term" value="F:DNA-binding transcription factor activity"/>
    <property type="evidence" value="ECO:0007669"/>
    <property type="project" value="UniProtKB-UniRule"/>
</dbReference>
<dbReference type="SMART" id="SM00521">
    <property type="entry name" value="CBF"/>
    <property type="match status" value="1"/>
</dbReference>
<dbReference type="Proteomes" id="UP000655225">
    <property type="component" value="Unassembled WGS sequence"/>
</dbReference>
<evidence type="ECO:0000256" key="1">
    <source>
        <dbReference type="ARBA" id="ARBA00004123"/>
    </source>
</evidence>
<proteinExistence type="inferred from homology"/>
<dbReference type="EMBL" id="JABCRI010000012">
    <property type="protein sequence ID" value="KAF8396360.1"/>
    <property type="molecule type" value="Genomic_DNA"/>
</dbReference>
<comment type="subcellular location">
    <subcellularLocation>
        <location evidence="1 8">Nucleus</location>
    </subcellularLocation>
</comment>
<name>A0A834YZ34_TETSI</name>
<dbReference type="GO" id="GO:0003677">
    <property type="term" value="F:DNA binding"/>
    <property type="evidence" value="ECO:0007669"/>
    <property type="project" value="UniProtKB-KW"/>
</dbReference>
<evidence type="ECO:0000256" key="4">
    <source>
        <dbReference type="ARBA" id="ARBA00023159"/>
    </source>
</evidence>
<evidence type="ECO:0000313" key="11">
    <source>
        <dbReference type="Proteomes" id="UP000655225"/>
    </source>
</evidence>
<dbReference type="InterPro" id="IPR018362">
    <property type="entry name" value="CCAAT-binding_factor_CS"/>
</dbReference>
<evidence type="ECO:0000256" key="8">
    <source>
        <dbReference type="RuleBase" id="RU367155"/>
    </source>
</evidence>
<sequence>MHTVCFKEYGGSVSNPIAQSSPVPSVHWWSAAGSQPIHGESFGKMKSLSMNQPSAGDQLLATTPREARQAQSGIDQVHGKEKNSAQFAIFPRPDVLGPGECSSGLGPFSLLRWSYKVGPGFSSSLVGPGSEESALVLLESSVLRSPPLAFVGEGYPEGSPALRSSSAELMLGSKHSQEGLNPEGHVDGKLIGCESLSGSDPSVGVRQMDSGEGGSNQGSFLEATVSDARVWNNSTDMEVLKPQALEVSVSGSEAQIPSGSGRRTGLLGDLDSSPKGGGVKGFEAEASIQLPGDSKDSGMGGKTQKFQAAISGQSSLPEYHARFELGFGQPVVYASYPYIDQCYSVFATYGAQTTGRMLLPLNVTTEDGPIYVNAKQYHGIIRRRQSRAKAEVENKVIKLRKPYLHESRHLHAVRRARGCGGRFLNTKNGKSRNARSDMKKAGDGQLSHPTGSSSYEILQSRSGNLHSSKEACGSRSNLLRSEVTSTCSRGDQNCFRTDQLHASAFQSVSNNIDGGQGMTTPNKWVAAADGCRDLKV</sequence>
<dbReference type="AlphaFoldDB" id="A0A834YZ34"/>
<evidence type="ECO:0000256" key="7">
    <source>
        <dbReference type="ARBA" id="ARBA00025911"/>
    </source>
</evidence>
<feature type="region of interest" description="Disordered" evidence="9">
    <location>
        <begin position="421"/>
        <end position="452"/>
    </location>
</feature>
<keyword evidence="4" id="KW-0010">Activator</keyword>
<protein>
    <recommendedName>
        <fullName evidence="8">Nuclear transcription factor Y subunit</fullName>
    </recommendedName>
</protein>
<evidence type="ECO:0000256" key="6">
    <source>
        <dbReference type="ARBA" id="ARBA00023242"/>
    </source>
</evidence>
<feature type="region of interest" description="Disordered" evidence="9">
    <location>
        <begin position="199"/>
        <end position="219"/>
    </location>
</feature>
<evidence type="ECO:0000313" key="10">
    <source>
        <dbReference type="EMBL" id="KAF8396360.1"/>
    </source>
</evidence>
<evidence type="ECO:0000256" key="5">
    <source>
        <dbReference type="ARBA" id="ARBA00023163"/>
    </source>
</evidence>
<comment type="subunit">
    <text evidence="7">Heterotrimeric transcription factor composed of three components, NF-YA, NF-YB and NF-YC. NF-YB and NF-YC must interact and dimerize for NF-YA association and DNA binding.</text>
</comment>
<accession>A0A834YZ34</accession>
<evidence type="ECO:0000256" key="3">
    <source>
        <dbReference type="ARBA" id="ARBA00023125"/>
    </source>
</evidence>
<dbReference type="OrthoDB" id="1097733at2759"/>
<dbReference type="PROSITE" id="PS00686">
    <property type="entry name" value="NFYA_HAP2_1"/>
    <property type="match status" value="1"/>
</dbReference>
<keyword evidence="2 8" id="KW-0805">Transcription regulation</keyword>
<comment type="similarity">
    <text evidence="8">Belongs to the NFYA/HAP2 subunit family.</text>
</comment>
<dbReference type="Gene3D" id="6.10.250.2430">
    <property type="match status" value="1"/>
</dbReference>